<feature type="transmembrane region" description="Helical" evidence="7">
    <location>
        <begin position="31"/>
        <end position="52"/>
    </location>
</feature>
<evidence type="ECO:0000256" key="7">
    <source>
        <dbReference type="SAM" id="Phobius"/>
    </source>
</evidence>
<protein>
    <submittedName>
        <fullName evidence="9">Pth11-like integral membrane</fullName>
    </submittedName>
</protein>
<organism evidence="9 10">
    <name type="scientific">Emericellopsis cladophorae</name>
    <dbReference type="NCBI Taxonomy" id="2686198"/>
    <lineage>
        <taxon>Eukaryota</taxon>
        <taxon>Fungi</taxon>
        <taxon>Dikarya</taxon>
        <taxon>Ascomycota</taxon>
        <taxon>Pezizomycotina</taxon>
        <taxon>Sordariomycetes</taxon>
        <taxon>Hypocreomycetidae</taxon>
        <taxon>Hypocreales</taxon>
        <taxon>Bionectriaceae</taxon>
        <taxon>Emericellopsis</taxon>
    </lineage>
</organism>
<dbReference type="GO" id="GO:0016020">
    <property type="term" value="C:membrane"/>
    <property type="evidence" value="ECO:0007669"/>
    <property type="project" value="UniProtKB-SubCell"/>
</dbReference>
<evidence type="ECO:0000256" key="6">
    <source>
        <dbReference type="SAM" id="MobiDB-lite"/>
    </source>
</evidence>
<feature type="compositionally biased region" description="Pro residues" evidence="6">
    <location>
        <begin position="7"/>
        <end position="16"/>
    </location>
</feature>
<accession>A0A9P9XUC4</accession>
<proteinExistence type="inferred from homology"/>
<feature type="transmembrane region" description="Helical" evidence="7">
    <location>
        <begin position="216"/>
        <end position="235"/>
    </location>
</feature>
<reference evidence="9" key="1">
    <citation type="journal article" date="2021" name="J Fungi (Basel)">
        <title>Genomic and Metabolomic Analyses of the Marine Fungus Emericellopsis cladophorae: Insights into Saltwater Adaptability Mechanisms and Its Biosynthetic Potential.</title>
        <authorList>
            <person name="Goncalves M.F.M."/>
            <person name="Hilario S."/>
            <person name="Van de Peer Y."/>
            <person name="Esteves A.C."/>
            <person name="Alves A."/>
        </authorList>
    </citation>
    <scope>NUCLEOTIDE SEQUENCE</scope>
    <source>
        <strain evidence="9">MUM 19.33</strain>
    </source>
</reference>
<dbReference type="EMBL" id="JAGIXG020000114">
    <property type="protein sequence ID" value="KAI6777743.1"/>
    <property type="molecule type" value="Genomic_DNA"/>
</dbReference>
<dbReference type="AlphaFoldDB" id="A0A9P9XUC4"/>
<dbReference type="InterPro" id="IPR049326">
    <property type="entry name" value="Rhodopsin_dom_fungi"/>
</dbReference>
<evidence type="ECO:0000256" key="5">
    <source>
        <dbReference type="ARBA" id="ARBA00038359"/>
    </source>
</evidence>
<feature type="transmembrane region" description="Helical" evidence="7">
    <location>
        <begin position="124"/>
        <end position="144"/>
    </location>
</feature>
<comment type="caution">
    <text evidence="9">The sequence shown here is derived from an EMBL/GenBank/DDBJ whole genome shotgun (WGS) entry which is preliminary data.</text>
</comment>
<feature type="region of interest" description="Disordered" evidence="6">
    <location>
        <begin position="1"/>
        <end position="20"/>
    </location>
</feature>
<name>A0A9P9XUC4_9HYPO</name>
<feature type="domain" description="Rhodopsin" evidence="8">
    <location>
        <begin position="48"/>
        <end position="275"/>
    </location>
</feature>
<evidence type="ECO:0000259" key="8">
    <source>
        <dbReference type="Pfam" id="PF20684"/>
    </source>
</evidence>
<dbReference type="PANTHER" id="PTHR33048">
    <property type="entry name" value="PTH11-LIKE INTEGRAL MEMBRANE PROTEIN (AFU_ORTHOLOGUE AFUA_5G11245)"/>
    <property type="match status" value="1"/>
</dbReference>
<feature type="transmembrane region" description="Helical" evidence="7">
    <location>
        <begin position="247"/>
        <end position="270"/>
    </location>
</feature>
<keyword evidence="3 7" id="KW-1133">Transmembrane helix</keyword>
<evidence type="ECO:0000256" key="2">
    <source>
        <dbReference type="ARBA" id="ARBA00022692"/>
    </source>
</evidence>
<feature type="transmembrane region" description="Helical" evidence="7">
    <location>
        <begin position="64"/>
        <end position="81"/>
    </location>
</feature>
<comment type="subcellular location">
    <subcellularLocation>
        <location evidence="1">Membrane</location>
        <topology evidence="1">Multi-pass membrane protein</topology>
    </subcellularLocation>
</comment>
<keyword evidence="4 7" id="KW-0472">Membrane</keyword>
<dbReference type="Pfam" id="PF20684">
    <property type="entry name" value="Fung_rhodopsin"/>
    <property type="match status" value="1"/>
</dbReference>
<gene>
    <name evidence="9" type="ORF">J7T54_002679</name>
</gene>
<evidence type="ECO:0000256" key="3">
    <source>
        <dbReference type="ARBA" id="ARBA00022989"/>
    </source>
</evidence>
<comment type="similarity">
    <text evidence="5">Belongs to the SAT4 family.</text>
</comment>
<reference evidence="9" key="2">
    <citation type="submission" date="2022-07" db="EMBL/GenBank/DDBJ databases">
        <authorList>
            <person name="Goncalves M.F.M."/>
            <person name="Hilario S."/>
            <person name="Van De Peer Y."/>
            <person name="Esteves A.C."/>
            <person name="Alves A."/>
        </authorList>
    </citation>
    <scope>NUCLEOTIDE SEQUENCE</scope>
    <source>
        <strain evidence="9">MUM 19.33</strain>
    </source>
</reference>
<dbReference type="Proteomes" id="UP001055219">
    <property type="component" value="Unassembled WGS sequence"/>
</dbReference>
<evidence type="ECO:0000256" key="4">
    <source>
        <dbReference type="ARBA" id="ARBA00023136"/>
    </source>
</evidence>
<evidence type="ECO:0000313" key="10">
    <source>
        <dbReference type="Proteomes" id="UP001055219"/>
    </source>
</evidence>
<dbReference type="InterPro" id="IPR052337">
    <property type="entry name" value="SAT4-like"/>
</dbReference>
<keyword evidence="10" id="KW-1185">Reference proteome</keyword>
<dbReference type="PANTHER" id="PTHR33048:SF162">
    <property type="entry name" value="SATRATOXIN BIOSYNTHESIS SC1 CLUSTER PROTEIN 4"/>
    <property type="match status" value="1"/>
</dbReference>
<dbReference type="OrthoDB" id="444631at2759"/>
<evidence type="ECO:0000256" key="1">
    <source>
        <dbReference type="ARBA" id="ARBA00004141"/>
    </source>
</evidence>
<dbReference type="GeneID" id="75829188"/>
<feature type="transmembrane region" description="Helical" evidence="7">
    <location>
        <begin position="183"/>
        <end position="204"/>
    </location>
</feature>
<keyword evidence="2 7" id="KW-0812">Transmembrane</keyword>
<sequence length="349" mass="38846">MSEPDQQLPPPPPDPSAPLQGAARTIDREGLLAIIWVCFSVATIFVGVRLSVRWRQNRTFLPDDCWVIFAWLCILTMAILQTQQMNALWYTTYLIAGRLDFTDVEGISQMQIELKRWQFPIIKLFWTTLWAIKASFLALFYRVIRPLPVLRRLCALTCTPPGQYFKAGGCDSDRDVWMQRFNVLYSTSVDIASDLMIMALPIMVLPSLQLDKRKKIGLGIAFSLGFIIIAVAIVRMSQVIVGDQVDLVGLAIWGAVETATAVIVGSLPALKGVLARSIKNYQTTRRTGGKYATGSGSMPINGYAQGSRGRTVHITNSIPLDDVHESSHVDGGIFVRKTYEQHVEQKALS</sequence>
<dbReference type="RefSeq" id="XP_051358599.1">
    <property type="nucleotide sequence ID" value="XM_051510504.1"/>
</dbReference>
<evidence type="ECO:0000313" key="9">
    <source>
        <dbReference type="EMBL" id="KAI6777743.1"/>
    </source>
</evidence>